<proteinExistence type="predicted"/>
<protein>
    <submittedName>
        <fullName evidence="1">Uncharacterized protein</fullName>
    </submittedName>
</protein>
<accession>A0A5P8W6P2</accession>
<dbReference type="AlphaFoldDB" id="A0A5P8W6P2"/>
<keyword evidence="2" id="KW-1185">Reference proteome</keyword>
<evidence type="ECO:0000313" key="2">
    <source>
        <dbReference type="Proteomes" id="UP000326678"/>
    </source>
</evidence>
<dbReference type="EMBL" id="CP045226">
    <property type="protein sequence ID" value="QFS48427.1"/>
    <property type="molecule type" value="Genomic_DNA"/>
</dbReference>
<evidence type="ECO:0000313" key="1">
    <source>
        <dbReference type="EMBL" id="QFS48427.1"/>
    </source>
</evidence>
<dbReference type="Proteomes" id="UP000326678">
    <property type="component" value="Chromosome Gxm1"/>
</dbReference>
<sequence length="48" mass="5151">MQIVGKRCVDFLQIDTPGAIAKPITPKTSYVPPALCPLPYSPAALRLV</sequence>
<name>A0A5P8W6P2_9NOSO</name>
<organism evidence="1 2">
    <name type="scientific">Nostoc sphaeroides CCNUC1</name>
    <dbReference type="NCBI Taxonomy" id="2653204"/>
    <lineage>
        <taxon>Bacteria</taxon>
        <taxon>Bacillati</taxon>
        <taxon>Cyanobacteriota</taxon>
        <taxon>Cyanophyceae</taxon>
        <taxon>Nostocales</taxon>
        <taxon>Nostocaceae</taxon>
        <taxon>Nostoc</taxon>
    </lineage>
</organism>
<reference evidence="1 2" key="1">
    <citation type="submission" date="2019-10" db="EMBL/GenBank/DDBJ databases">
        <title>Genomic and transcriptomic insights into the perfect genentic adaptation of a filamentous nitrogen-fixing cyanobacterium to rice fields.</title>
        <authorList>
            <person name="Chen Z."/>
        </authorList>
    </citation>
    <scope>NUCLEOTIDE SEQUENCE [LARGE SCALE GENOMIC DNA]</scope>
    <source>
        <strain evidence="1">CCNUC1</strain>
    </source>
</reference>
<dbReference type="KEGG" id="nsh:GXM_05921"/>
<gene>
    <name evidence="1" type="ORF">GXM_05921</name>
</gene>